<dbReference type="RefSeq" id="XP_013900995.1">
    <property type="nucleotide sequence ID" value="XM_014045541.1"/>
</dbReference>
<feature type="signal peptide" evidence="3">
    <location>
        <begin position="1"/>
        <end position="23"/>
    </location>
</feature>
<evidence type="ECO:0000256" key="2">
    <source>
        <dbReference type="SAM" id="Phobius"/>
    </source>
</evidence>
<keyword evidence="3" id="KW-0732">Signal</keyword>
<keyword evidence="2" id="KW-0812">Transmembrane</keyword>
<evidence type="ECO:0000313" key="4">
    <source>
        <dbReference type="EMBL" id="KIZ01976.1"/>
    </source>
</evidence>
<gene>
    <name evidence="4" type="ORF">MNEG_5986</name>
</gene>
<dbReference type="Proteomes" id="UP000054498">
    <property type="component" value="Unassembled WGS sequence"/>
</dbReference>
<evidence type="ECO:0000256" key="3">
    <source>
        <dbReference type="SAM" id="SignalP"/>
    </source>
</evidence>
<feature type="transmembrane region" description="Helical" evidence="2">
    <location>
        <begin position="321"/>
        <end position="345"/>
    </location>
</feature>
<protein>
    <submittedName>
        <fullName evidence="4">Uncharacterized protein</fullName>
    </submittedName>
</protein>
<proteinExistence type="predicted"/>
<feature type="chain" id="PRO_5002265289" evidence="3">
    <location>
        <begin position="24"/>
        <end position="403"/>
    </location>
</feature>
<keyword evidence="2" id="KW-1133">Transmembrane helix</keyword>
<dbReference type="KEGG" id="mng:MNEG_5986"/>
<organism evidence="4 5">
    <name type="scientific">Monoraphidium neglectum</name>
    <dbReference type="NCBI Taxonomy" id="145388"/>
    <lineage>
        <taxon>Eukaryota</taxon>
        <taxon>Viridiplantae</taxon>
        <taxon>Chlorophyta</taxon>
        <taxon>core chlorophytes</taxon>
        <taxon>Chlorophyceae</taxon>
        <taxon>CS clade</taxon>
        <taxon>Sphaeropleales</taxon>
        <taxon>Selenastraceae</taxon>
        <taxon>Monoraphidium</taxon>
    </lineage>
</organism>
<sequence length="403" mass="40281">MRAAVVALCLQLLLAVAALGAGAAPGRVLLAYPVLTTDAAARPSSGSVALTCACVDAGINSPACFSGVTKWCQDSAAKPDMKVCAAMSGFINKQDFPSGMVVARFLIDTCKVKLPVSPSACACLEGYDTLACRSAALNACLLGNTLCPATVFGPEALADSQESFNLYVDRECGANAKLAARIDMNFTGVTKEQFQLNYAKGVAAALAQIVQVQASEVTASRIREVIFATGPAAGRRLAQAADGAREKVLLTTYQVRSAPQDAPTIQGRLQDAAANANAGLYAALQANGVPLRPTFSFTGIKGAGGSSGGGSGGGGGLSTGAIAGIAVGAAVGGLLLLAGIVYLVLRRRKSKPNPAYEANKGKAPAAAPVEVAAEEGAVPGGKAAGAAPAAVSDANGAGQPRDA</sequence>
<feature type="region of interest" description="Disordered" evidence="1">
    <location>
        <begin position="378"/>
        <end position="403"/>
    </location>
</feature>
<dbReference type="OrthoDB" id="559900at2759"/>
<accession>A0A0D2N863</accession>
<keyword evidence="5" id="KW-1185">Reference proteome</keyword>
<keyword evidence="2" id="KW-0472">Membrane</keyword>
<evidence type="ECO:0000313" key="5">
    <source>
        <dbReference type="Proteomes" id="UP000054498"/>
    </source>
</evidence>
<reference evidence="4 5" key="1">
    <citation type="journal article" date="2013" name="BMC Genomics">
        <title>Reconstruction of the lipid metabolism for the microalga Monoraphidium neglectum from its genome sequence reveals characteristics suitable for biofuel production.</title>
        <authorList>
            <person name="Bogen C."/>
            <person name="Al-Dilaimi A."/>
            <person name="Albersmeier A."/>
            <person name="Wichmann J."/>
            <person name="Grundmann M."/>
            <person name="Rupp O."/>
            <person name="Lauersen K.J."/>
            <person name="Blifernez-Klassen O."/>
            <person name="Kalinowski J."/>
            <person name="Goesmann A."/>
            <person name="Mussgnug J.H."/>
            <person name="Kruse O."/>
        </authorList>
    </citation>
    <scope>NUCLEOTIDE SEQUENCE [LARGE SCALE GENOMIC DNA]</scope>
    <source>
        <strain evidence="4 5">SAG 48.87</strain>
    </source>
</reference>
<name>A0A0D2N863_9CHLO</name>
<dbReference type="EMBL" id="KK101153">
    <property type="protein sequence ID" value="KIZ01976.1"/>
    <property type="molecule type" value="Genomic_DNA"/>
</dbReference>
<evidence type="ECO:0000256" key="1">
    <source>
        <dbReference type="SAM" id="MobiDB-lite"/>
    </source>
</evidence>
<dbReference type="AlphaFoldDB" id="A0A0D2N863"/>
<dbReference type="GeneID" id="25738862"/>